<gene>
    <name evidence="1" type="ORF">PAMC26510_19010</name>
</gene>
<organism evidence="1 2">
    <name type="scientific">Caballeronia sordidicola</name>
    <name type="common">Burkholderia sordidicola</name>
    <dbReference type="NCBI Taxonomy" id="196367"/>
    <lineage>
        <taxon>Bacteria</taxon>
        <taxon>Pseudomonadati</taxon>
        <taxon>Pseudomonadota</taxon>
        <taxon>Betaproteobacteria</taxon>
        <taxon>Burkholderiales</taxon>
        <taxon>Burkholderiaceae</taxon>
        <taxon>Caballeronia</taxon>
    </lineage>
</organism>
<sequence>MPTCHPTVGSRAALYVARADLHRASRRRRITRLFLPTHLQSEEGRIVRQAGCAYRASSAADER</sequence>
<comment type="caution">
    <text evidence="1">The sequence shown here is derived from an EMBL/GenBank/DDBJ whole genome shotgun (WGS) entry which is preliminary data.</text>
</comment>
<evidence type="ECO:0000313" key="2">
    <source>
        <dbReference type="Proteomes" id="UP000194546"/>
    </source>
</evidence>
<name>A0A242MPW2_CABSO</name>
<dbReference type="Proteomes" id="UP000194546">
    <property type="component" value="Unassembled WGS sequence"/>
</dbReference>
<reference evidence="1 2" key="1">
    <citation type="submission" date="2017-03" db="EMBL/GenBank/DDBJ databases">
        <title>Genome analysis of strain PAMC 26510.</title>
        <authorList>
            <person name="Oh H.-M."/>
            <person name="Yang J.-A."/>
        </authorList>
    </citation>
    <scope>NUCLEOTIDE SEQUENCE [LARGE SCALE GENOMIC DNA]</scope>
    <source>
        <strain evidence="1 2">PAMC 26510</strain>
    </source>
</reference>
<proteinExistence type="predicted"/>
<accession>A0A242MPW2</accession>
<dbReference type="EMBL" id="NBTY01000100">
    <property type="protein sequence ID" value="OTP73365.1"/>
    <property type="molecule type" value="Genomic_DNA"/>
</dbReference>
<evidence type="ECO:0000313" key="1">
    <source>
        <dbReference type="EMBL" id="OTP73365.1"/>
    </source>
</evidence>
<dbReference type="AlphaFoldDB" id="A0A242MPW2"/>
<protein>
    <submittedName>
        <fullName evidence="1">Uncharacterized protein</fullName>
    </submittedName>
</protein>